<proteinExistence type="predicted"/>
<name>A0A848IZ51_9BACT</name>
<evidence type="ECO:0000313" key="2">
    <source>
        <dbReference type="Proteomes" id="UP000559010"/>
    </source>
</evidence>
<keyword evidence="2" id="KW-1185">Reference proteome</keyword>
<dbReference type="AlphaFoldDB" id="A0A848IZ51"/>
<protein>
    <submittedName>
        <fullName evidence="1">Uncharacterized protein</fullName>
    </submittedName>
</protein>
<dbReference type="EMBL" id="JABBNU010000002">
    <property type="protein sequence ID" value="NMM47494.1"/>
    <property type="molecule type" value="Genomic_DNA"/>
</dbReference>
<dbReference type="InterPro" id="IPR046037">
    <property type="entry name" value="DUF5995"/>
</dbReference>
<organism evidence="1 2">
    <name type="scientific">Marinigracilibium pacificum</name>
    <dbReference type="NCBI Taxonomy" id="2729599"/>
    <lineage>
        <taxon>Bacteria</taxon>
        <taxon>Pseudomonadati</taxon>
        <taxon>Bacteroidota</taxon>
        <taxon>Cytophagia</taxon>
        <taxon>Cytophagales</taxon>
        <taxon>Flammeovirgaceae</taxon>
        <taxon>Marinigracilibium</taxon>
    </lineage>
</organism>
<accession>A0A848IZ51</accession>
<sequence length="257" mass="29114">MEPIISGNITKINQVIAELDLIITECKKNNDPKGYFAVLYKKVTARVGQEILNGNFDDGERMEKLDVIFALRYITAYYNWKNKNLISESWKSSFQLSTSDDITVLQHILSGINAHINLDLGIAAFETMKGGNLISLQNDFNKINQLLSSMVAEVQYNLTTIWPPLKYILKKSGKVDDLLVDFSMQVARDGAWKFATLLSATQESYINNAINTRDKLIASKIRLISPTRFSLKLLFMLIRNCEIGSVNQKIKKLEKAL</sequence>
<gene>
    <name evidence="1" type="ORF">HH304_03720</name>
</gene>
<dbReference type="Pfam" id="PF19458">
    <property type="entry name" value="DUF5995"/>
    <property type="match status" value="1"/>
</dbReference>
<dbReference type="Proteomes" id="UP000559010">
    <property type="component" value="Unassembled WGS sequence"/>
</dbReference>
<dbReference type="RefSeq" id="WP_169678116.1">
    <property type="nucleotide sequence ID" value="NZ_JABBNU010000002.1"/>
</dbReference>
<comment type="caution">
    <text evidence="1">The sequence shown here is derived from an EMBL/GenBank/DDBJ whole genome shotgun (WGS) entry which is preliminary data.</text>
</comment>
<evidence type="ECO:0000313" key="1">
    <source>
        <dbReference type="EMBL" id="NMM47494.1"/>
    </source>
</evidence>
<reference evidence="1 2" key="1">
    <citation type="submission" date="2020-04" db="EMBL/GenBank/DDBJ databases">
        <title>Flammeovirgaceae bacterium KN852 isolated from deep sea.</title>
        <authorList>
            <person name="Zhang D.-C."/>
        </authorList>
    </citation>
    <scope>NUCLEOTIDE SEQUENCE [LARGE SCALE GENOMIC DNA]</scope>
    <source>
        <strain evidence="1 2">KN852</strain>
    </source>
</reference>